<accession>A0A0N5AWF2</accession>
<dbReference type="AlphaFoldDB" id="A0A0N5AWF2"/>
<dbReference type="CDD" id="cd06257">
    <property type="entry name" value="DnaJ"/>
    <property type="match status" value="1"/>
</dbReference>
<proteinExistence type="predicted"/>
<dbReference type="PROSITE" id="PS50076">
    <property type="entry name" value="DNAJ_2"/>
    <property type="match status" value="1"/>
</dbReference>
<dbReference type="InterPro" id="IPR051434">
    <property type="entry name" value="DnaJ_C_subfamily_member5"/>
</dbReference>
<keyword evidence="4" id="KW-0143">Chaperone</keyword>
<feature type="transmembrane region" description="Helical" evidence="7">
    <location>
        <begin position="125"/>
        <end position="152"/>
    </location>
</feature>
<reference evidence="10" key="1">
    <citation type="submission" date="2017-02" db="UniProtKB">
        <authorList>
            <consortium name="WormBaseParasite"/>
        </authorList>
    </citation>
    <scope>IDENTIFICATION</scope>
</reference>
<evidence type="ECO:0000259" key="8">
    <source>
        <dbReference type="PROSITE" id="PS50076"/>
    </source>
</evidence>
<evidence type="ECO:0000313" key="10">
    <source>
        <dbReference type="WBParaSite" id="SMUV_0000925101-mRNA-1"/>
    </source>
</evidence>
<dbReference type="InterPro" id="IPR036869">
    <property type="entry name" value="J_dom_sf"/>
</dbReference>
<dbReference type="WBParaSite" id="SMUV_0000925101-mRNA-1">
    <property type="protein sequence ID" value="SMUV_0000925101-mRNA-1"/>
    <property type="gene ID" value="SMUV_0000925101"/>
</dbReference>
<evidence type="ECO:0000256" key="7">
    <source>
        <dbReference type="SAM" id="Phobius"/>
    </source>
</evidence>
<feature type="compositionally biased region" description="Low complexity" evidence="6">
    <location>
        <begin position="187"/>
        <end position="203"/>
    </location>
</feature>
<keyword evidence="2 7" id="KW-0472">Membrane</keyword>
<evidence type="ECO:0000256" key="5">
    <source>
        <dbReference type="ARBA" id="ARBA00023288"/>
    </source>
</evidence>
<keyword evidence="7" id="KW-0812">Transmembrane</keyword>
<dbReference type="PANTHER" id="PTHR44027">
    <property type="entry name" value="DNAJ HOMOLOG SUBFAMILY C MEMBER 5 HOMOLOG"/>
    <property type="match status" value="1"/>
</dbReference>
<evidence type="ECO:0000256" key="6">
    <source>
        <dbReference type="SAM" id="MobiDB-lite"/>
    </source>
</evidence>
<feature type="domain" description="J" evidence="8">
    <location>
        <begin position="32"/>
        <end position="98"/>
    </location>
</feature>
<sequence>MAGGETENGSNEGPSGSKNEDSKTYFRRKSTYLYDVLGVPKNATQEDIKKAYRKLALKYHPDKNLNGDPEKTEKFKEVNYANRILENPNKRRIYDEYGDMGVKLMEQFGDDDKFLRFFSKPWFKWALLLGGILSGCFCCCCCCCFFCCNFCFGKCKPKEQETYNNTGEEEPDEPSGVVTEQPDTDTSPRPVSPSVVIPLPQSSEPVVIDVRSEERHSGNTSPLNLNNAPKKYGSIETEM</sequence>
<evidence type="ECO:0000256" key="2">
    <source>
        <dbReference type="ARBA" id="ARBA00023136"/>
    </source>
</evidence>
<dbReference type="Pfam" id="PF00226">
    <property type="entry name" value="DnaJ"/>
    <property type="match status" value="1"/>
</dbReference>
<protein>
    <submittedName>
        <fullName evidence="10">J domain-containing protein</fullName>
    </submittedName>
</protein>
<evidence type="ECO:0000256" key="3">
    <source>
        <dbReference type="ARBA" id="ARBA00023139"/>
    </source>
</evidence>
<dbReference type="InterPro" id="IPR001623">
    <property type="entry name" value="DnaJ_domain"/>
</dbReference>
<evidence type="ECO:0000313" key="9">
    <source>
        <dbReference type="Proteomes" id="UP000046393"/>
    </source>
</evidence>
<dbReference type="GO" id="GO:0005737">
    <property type="term" value="C:cytoplasm"/>
    <property type="evidence" value="ECO:0007669"/>
    <property type="project" value="UniProtKB-ARBA"/>
</dbReference>
<dbReference type="SUPFAM" id="SSF46565">
    <property type="entry name" value="Chaperone J-domain"/>
    <property type="match status" value="1"/>
</dbReference>
<dbReference type="GO" id="GO:0061177">
    <property type="term" value="C:type Is terminal bouton"/>
    <property type="evidence" value="ECO:0007669"/>
    <property type="project" value="TreeGrafter"/>
</dbReference>
<organism evidence="9 10">
    <name type="scientific">Syphacia muris</name>
    <dbReference type="NCBI Taxonomy" id="451379"/>
    <lineage>
        <taxon>Eukaryota</taxon>
        <taxon>Metazoa</taxon>
        <taxon>Ecdysozoa</taxon>
        <taxon>Nematoda</taxon>
        <taxon>Chromadorea</taxon>
        <taxon>Rhabditida</taxon>
        <taxon>Spirurina</taxon>
        <taxon>Oxyuridomorpha</taxon>
        <taxon>Oxyuroidea</taxon>
        <taxon>Oxyuridae</taxon>
        <taxon>Syphacia</taxon>
    </lineage>
</organism>
<dbReference type="PANTHER" id="PTHR44027:SF7">
    <property type="entry name" value="DNAJ HOMOLOG SUBFAMILY C MEMBER 5 HOMOLOG"/>
    <property type="match status" value="1"/>
</dbReference>
<keyword evidence="3" id="KW-0564">Palmitate</keyword>
<feature type="compositionally biased region" description="Polar residues" evidence="6">
    <location>
        <begin position="218"/>
        <end position="227"/>
    </location>
</feature>
<keyword evidence="9" id="KW-1185">Reference proteome</keyword>
<comment type="subcellular location">
    <subcellularLocation>
        <location evidence="1">Membrane</location>
        <topology evidence="1">Lipid-anchor</topology>
    </subcellularLocation>
</comment>
<feature type="compositionally biased region" description="Polar residues" evidence="6">
    <location>
        <begin position="7"/>
        <end position="17"/>
    </location>
</feature>
<dbReference type="GO" id="GO:1900073">
    <property type="term" value="P:regulation of neuromuscular synaptic transmission"/>
    <property type="evidence" value="ECO:0007669"/>
    <property type="project" value="TreeGrafter"/>
</dbReference>
<feature type="region of interest" description="Disordered" evidence="6">
    <location>
        <begin position="1"/>
        <end position="24"/>
    </location>
</feature>
<dbReference type="Proteomes" id="UP000046393">
    <property type="component" value="Unplaced"/>
</dbReference>
<dbReference type="Gene3D" id="1.10.287.110">
    <property type="entry name" value="DnaJ domain"/>
    <property type="match status" value="1"/>
</dbReference>
<evidence type="ECO:0000256" key="1">
    <source>
        <dbReference type="ARBA" id="ARBA00004635"/>
    </source>
</evidence>
<evidence type="ECO:0000256" key="4">
    <source>
        <dbReference type="ARBA" id="ARBA00023186"/>
    </source>
</evidence>
<feature type="region of interest" description="Disordered" evidence="6">
    <location>
        <begin position="162"/>
        <end position="239"/>
    </location>
</feature>
<dbReference type="STRING" id="451379.A0A0N5AWF2"/>
<dbReference type="PRINTS" id="PR00625">
    <property type="entry name" value="JDOMAIN"/>
</dbReference>
<keyword evidence="7" id="KW-1133">Transmembrane helix</keyword>
<name>A0A0N5AWF2_9BILA</name>
<dbReference type="GO" id="GO:0016020">
    <property type="term" value="C:membrane"/>
    <property type="evidence" value="ECO:0007669"/>
    <property type="project" value="UniProtKB-SubCell"/>
</dbReference>
<dbReference type="SMART" id="SM00271">
    <property type="entry name" value="DnaJ"/>
    <property type="match status" value="1"/>
</dbReference>
<keyword evidence="5" id="KW-0449">Lipoprotein</keyword>